<dbReference type="EMBL" id="CVRI01000006">
    <property type="protein sequence ID" value="CRK88010.1"/>
    <property type="molecule type" value="Genomic_DNA"/>
</dbReference>
<dbReference type="PANTHER" id="PTHR14614:SF130">
    <property type="entry name" value="PROTEIN-LYSINE N-METHYLTRANSFERASE EEF2KMT"/>
    <property type="match status" value="1"/>
</dbReference>
<dbReference type="GO" id="GO:0032991">
    <property type="term" value="C:protein-containing complex"/>
    <property type="evidence" value="ECO:0007669"/>
    <property type="project" value="TreeGrafter"/>
</dbReference>
<protein>
    <submittedName>
        <fullName evidence="1">CLUMA_CG001796, isoform A</fullName>
    </submittedName>
</protein>
<dbReference type="AlphaFoldDB" id="A0A1J1HKE4"/>
<dbReference type="Gene3D" id="3.40.50.150">
    <property type="entry name" value="Vaccinia Virus protein VP39"/>
    <property type="match status" value="1"/>
</dbReference>
<dbReference type="PANTHER" id="PTHR14614">
    <property type="entry name" value="HEPATOCELLULAR CARCINOMA-ASSOCIATED ANTIGEN"/>
    <property type="match status" value="1"/>
</dbReference>
<dbReference type="InterPro" id="IPR019410">
    <property type="entry name" value="Methyltransf_16"/>
</dbReference>
<dbReference type="STRING" id="568069.A0A1J1HKE4"/>
<reference evidence="1 2" key="1">
    <citation type="submission" date="2015-04" db="EMBL/GenBank/DDBJ databases">
        <authorList>
            <person name="Syromyatnikov M.Y."/>
            <person name="Popov V.N."/>
        </authorList>
    </citation>
    <scope>NUCLEOTIDE SEQUENCE [LARGE SCALE GENOMIC DNA]</scope>
</reference>
<dbReference type="Proteomes" id="UP000183832">
    <property type="component" value="Unassembled WGS sequence"/>
</dbReference>
<dbReference type="SUPFAM" id="SSF53335">
    <property type="entry name" value="S-adenosyl-L-methionine-dependent methyltransferases"/>
    <property type="match status" value="1"/>
</dbReference>
<sequence length="335" mass="38696">MEHVINDIKQKFLSGVPIDKIDINTDMLFDWNLQEFLIKETVLNDLNITYPLKVEYQVSFLKYLLRKLQELQIEEIHDAIYEQLTIKLREANLEYSYKHFLMQDKGITIKESNSFVRDGTTGLKLWPAALALSDFILQNKLKFKDKSVLELGSGGTGLIGLVLLKMCEPCKVFLSDCHNLVLENISKNILMNLKDVEKENLQNSLRVHTHLSLANKMKEFGILDLAWEDIDASKSEILKLKPNVLLAADVIYDVSIFVPLIKCIKEVFQIAGPSLVFYLSQTIRSITTFNEFSNLLRENNFKITKIEFISKHFFIDETSTEIQIFEVKLNEKLVQ</sequence>
<name>A0A1J1HKE4_9DIPT</name>
<evidence type="ECO:0000313" key="2">
    <source>
        <dbReference type="Proteomes" id="UP000183832"/>
    </source>
</evidence>
<dbReference type="InterPro" id="IPR029063">
    <property type="entry name" value="SAM-dependent_MTases_sf"/>
</dbReference>
<accession>A0A1J1HKE4</accession>
<organism evidence="1 2">
    <name type="scientific">Clunio marinus</name>
    <dbReference type="NCBI Taxonomy" id="568069"/>
    <lineage>
        <taxon>Eukaryota</taxon>
        <taxon>Metazoa</taxon>
        <taxon>Ecdysozoa</taxon>
        <taxon>Arthropoda</taxon>
        <taxon>Hexapoda</taxon>
        <taxon>Insecta</taxon>
        <taxon>Pterygota</taxon>
        <taxon>Neoptera</taxon>
        <taxon>Endopterygota</taxon>
        <taxon>Diptera</taxon>
        <taxon>Nematocera</taxon>
        <taxon>Chironomoidea</taxon>
        <taxon>Chironomidae</taxon>
        <taxon>Clunio</taxon>
    </lineage>
</organism>
<proteinExistence type="predicted"/>
<gene>
    <name evidence="1" type="primary">putative Protein FAM86A</name>
    <name evidence="1" type="ORF">CLUMA_CG001796</name>
</gene>
<evidence type="ECO:0000313" key="1">
    <source>
        <dbReference type="EMBL" id="CRK88010.1"/>
    </source>
</evidence>
<keyword evidence="2" id="KW-1185">Reference proteome</keyword>
<dbReference type="OrthoDB" id="194386at2759"/>
<dbReference type="Pfam" id="PF10294">
    <property type="entry name" value="Methyltransf_16"/>
    <property type="match status" value="1"/>
</dbReference>